<protein>
    <submittedName>
        <fullName evidence="1">Uncharacterized protein</fullName>
    </submittedName>
</protein>
<organism evidence="1">
    <name type="scientific">Zea mays</name>
    <name type="common">Maize</name>
    <dbReference type="NCBI Taxonomy" id="4577"/>
    <lineage>
        <taxon>Eukaryota</taxon>
        <taxon>Viridiplantae</taxon>
        <taxon>Streptophyta</taxon>
        <taxon>Embryophyta</taxon>
        <taxon>Tracheophyta</taxon>
        <taxon>Spermatophyta</taxon>
        <taxon>Magnoliopsida</taxon>
        <taxon>Liliopsida</taxon>
        <taxon>Poales</taxon>
        <taxon>Poaceae</taxon>
        <taxon>PACMAD clade</taxon>
        <taxon>Panicoideae</taxon>
        <taxon>Andropogonodae</taxon>
        <taxon>Andropogoneae</taxon>
        <taxon>Tripsacinae</taxon>
        <taxon>Zea</taxon>
    </lineage>
</organism>
<evidence type="ECO:0000313" key="1">
    <source>
        <dbReference type="EMBL" id="ONM22336.1"/>
    </source>
</evidence>
<dbReference type="EMBL" id="CM007648">
    <property type="protein sequence ID" value="ONM22336.1"/>
    <property type="molecule type" value="Genomic_DNA"/>
</dbReference>
<gene>
    <name evidence="1" type="ORF">ZEAMMB73_Zm00001d005898</name>
</gene>
<reference evidence="1" key="1">
    <citation type="submission" date="2015-12" db="EMBL/GenBank/DDBJ databases">
        <title>Update maize B73 reference genome by single molecule sequencing technologies.</title>
        <authorList>
            <consortium name="Maize Genome Sequencing Project"/>
            <person name="Ware D."/>
        </authorList>
    </citation>
    <scope>NUCLEOTIDE SEQUENCE [LARGE SCALE GENOMIC DNA]</scope>
    <source>
        <tissue evidence="1">Seedling</tissue>
    </source>
</reference>
<dbReference type="InParanoid" id="A0A1D6ERH2"/>
<dbReference type="AlphaFoldDB" id="A0A1D6ERH2"/>
<sequence>MTSSRTLPWTAAGTSGSECGPVNCQIQSKRSPRVLSCLSLLLL</sequence>
<accession>A0A1D6ERH2</accession>
<proteinExistence type="predicted"/>
<name>A0A1D6ERH2_MAIZE</name>